<comment type="caution">
    <text evidence="2">The sequence shown here is derived from an EMBL/GenBank/DDBJ whole genome shotgun (WGS) entry which is preliminary data.</text>
</comment>
<proteinExistence type="predicted"/>
<dbReference type="Proteomes" id="UP001500843">
    <property type="component" value="Unassembled WGS sequence"/>
</dbReference>
<evidence type="ECO:0000313" key="3">
    <source>
        <dbReference type="Proteomes" id="UP001500843"/>
    </source>
</evidence>
<dbReference type="InterPro" id="IPR002347">
    <property type="entry name" value="SDR_fam"/>
</dbReference>
<sequence>MLVLGRIRGSYRHKENTMSQNKAVVTAGTRGIGAEVAQELARRGYAVTIVGRDLEHGEQTARRIGGARFLQADLSVLAEVRALGERLGAEGPLQLLVNNVGGMWSERWETADGIEASFAVNHLSPTVLTEALLDALRAGAPSRVVNVTSSSISTVPGMPTYDDVDPDEYYGMAVSGRAKLAHLAYSLDLADRLRGTNVSVLAADPGAAATPNAAEMTPEILPPALRPHWQQILEMQRPAAEAARSVVFAATDPSLADRTGVVLDPECHPSDALTSAITPDLLAASQALTERVLKASL</sequence>
<evidence type="ECO:0000256" key="1">
    <source>
        <dbReference type="ARBA" id="ARBA00023002"/>
    </source>
</evidence>
<dbReference type="PANTHER" id="PTHR43157:SF31">
    <property type="entry name" value="PHOSPHATIDYLINOSITOL-GLYCAN BIOSYNTHESIS CLASS F PROTEIN"/>
    <property type="match status" value="1"/>
</dbReference>
<dbReference type="SUPFAM" id="SSF51735">
    <property type="entry name" value="NAD(P)-binding Rossmann-fold domains"/>
    <property type="match status" value="1"/>
</dbReference>
<reference evidence="3" key="1">
    <citation type="journal article" date="2019" name="Int. J. Syst. Evol. Microbiol.">
        <title>The Global Catalogue of Microorganisms (GCM) 10K type strain sequencing project: providing services to taxonomists for standard genome sequencing and annotation.</title>
        <authorList>
            <consortium name="The Broad Institute Genomics Platform"/>
            <consortium name="The Broad Institute Genome Sequencing Center for Infectious Disease"/>
            <person name="Wu L."/>
            <person name="Ma J."/>
        </authorList>
    </citation>
    <scope>NUCLEOTIDE SEQUENCE [LARGE SCALE GENOMIC DNA]</scope>
    <source>
        <strain evidence="3">JCM 17975</strain>
    </source>
</reference>
<keyword evidence="1" id="KW-0560">Oxidoreductase</keyword>
<accession>A0ABP8XGD7</accession>
<evidence type="ECO:0000313" key="2">
    <source>
        <dbReference type="EMBL" id="GAA4705126.1"/>
    </source>
</evidence>
<dbReference type="Pfam" id="PF00106">
    <property type="entry name" value="adh_short"/>
    <property type="match status" value="1"/>
</dbReference>
<dbReference type="InterPro" id="IPR036291">
    <property type="entry name" value="NAD(P)-bd_dom_sf"/>
</dbReference>
<gene>
    <name evidence="2" type="ORF">GCM10023198_28630</name>
</gene>
<keyword evidence="3" id="KW-1185">Reference proteome</keyword>
<protein>
    <submittedName>
        <fullName evidence="2">SDR family oxidoreductase</fullName>
    </submittedName>
</protein>
<name>A0ABP8XGD7_9MICO</name>
<dbReference type="PANTHER" id="PTHR43157">
    <property type="entry name" value="PHOSPHATIDYLINOSITOL-GLYCAN BIOSYNTHESIS CLASS F PROTEIN-RELATED"/>
    <property type="match status" value="1"/>
</dbReference>
<organism evidence="2 3">
    <name type="scientific">Promicromonospora umidemergens</name>
    <dbReference type="NCBI Taxonomy" id="629679"/>
    <lineage>
        <taxon>Bacteria</taxon>
        <taxon>Bacillati</taxon>
        <taxon>Actinomycetota</taxon>
        <taxon>Actinomycetes</taxon>
        <taxon>Micrococcales</taxon>
        <taxon>Promicromonosporaceae</taxon>
        <taxon>Promicromonospora</taxon>
    </lineage>
</organism>
<dbReference type="EMBL" id="BAABHM010000012">
    <property type="protein sequence ID" value="GAA4705126.1"/>
    <property type="molecule type" value="Genomic_DNA"/>
</dbReference>
<dbReference type="Gene3D" id="3.40.50.720">
    <property type="entry name" value="NAD(P)-binding Rossmann-like Domain"/>
    <property type="match status" value="1"/>
</dbReference>
<dbReference type="PRINTS" id="PR00081">
    <property type="entry name" value="GDHRDH"/>
</dbReference>